<evidence type="ECO:0000256" key="6">
    <source>
        <dbReference type="PROSITE-ProRule" id="PRU10141"/>
    </source>
</evidence>
<feature type="domain" description="Protein kinase" evidence="8">
    <location>
        <begin position="6"/>
        <end position="267"/>
    </location>
</feature>
<keyword evidence="5 6" id="KW-0067">ATP-binding</keyword>
<reference evidence="13" key="1">
    <citation type="submission" date="2017-02" db="UniProtKB">
        <authorList>
            <consortium name="WormBaseParasite"/>
        </authorList>
    </citation>
    <scope>IDENTIFICATION</scope>
</reference>
<dbReference type="Gene3D" id="3.30.200.20">
    <property type="entry name" value="Phosphorylase Kinase, domain 1"/>
    <property type="match status" value="1"/>
</dbReference>
<dbReference type="PROSITE" id="PS00107">
    <property type="entry name" value="PROTEIN_KINASE_ATP"/>
    <property type="match status" value="1"/>
</dbReference>
<dbReference type="STRING" id="6216.A0A0R3SAC5"/>
<evidence type="ECO:0000256" key="3">
    <source>
        <dbReference type="ARBA" id="ARBA00022741"/>
    </source>
</evidence>
<evidence type="ECO:0000313" key="12">
    <source>
        <dbReference type="Proteomes" id="UP000321570"/>
    </source>
</evidence>
<dbReference type="Pfam" id="PF00069">
    <property type="entry name" value="Pkinase"/>
    <property type="match status" value="1"/>
</dbReference>
<evidence type="ECO:0000313" key="11">
    <source>
        <dbReference type="Proteomes" id="UP000274504"/>
    </source>
</evidence>
<dbReference type="GO" id="GO:0004674">
    <property type="term" value="F:protein serine/threonine kinase activity"/>
    <property type="evidence" value="ECO:0007669"/>
    <property type="project" value="UniProtKB-KW"/>
</dbReference>
<dbReference type="EMBL" id="CABIJS010000089">
    <property type="protein sequence ID" value="VUZ42493.1"/>
    <property type="molecule type" value="Genomic_DNA"/>
</dbReference>
<name>A0A0R3SAC5_HYMDI</name>
<dbReference type="OrthoDB" id="2570713at2759"/>
<dbReference type="SMART" id="SM00220">
    <property type="entry name" value="S_TKc"/>
    <property type="match status" value="1"/>
</dbReference>
<feature type="binding site" evidence="6">
    <location>
        <position position="38"/>
    </location>
    <ligand>
        <name>ATP</name>
        <dbReference type="ChEBI" id="CHEBI:30616"/>
    </ligand>
</feature>
<evidence type="ECO:0000256" key="4">
    <source>
        <dbReference type="ARBA" id="ARBA00022777"/>
    </source>
</evidence>
<evidence type="ECO:0000256" key="5">
    <source>
        <dbReference type="ARBA" id="ARBA00022840"/>
    </source>
</evidence>
<dbReference type="Proteomes" id="UP000274504">
    <property type="component" value="Unassembled WGS sequence"/>
</dbReference>
<keyword evidence="1" id="KW-0723">Serine/threonine-protein kinase</keyword>
<dbReference type="PANTHER" id="PTHR24351">
    <property type="entry name" value="RIBOSOMAL PROTEIN S6 KINASE"/>
    <property type="match status" value="1"/>
</dbReference>
<evidence type="ECO:0000256" key="1">
    <source>
        <dbReference type="ARBA" id="ARBA00022527"/>
    </source>
</evidence>
<reference evidence="10 12" key="3">
    <citation type="submission" date="2019-07" db="EMBL/GenBank/DDBJ databases">
        <authorList>
            <person name="Jastrzebski P J."/>
            <person name="Paukszto L."/>
            <person name="Jastrzebski P J."/>
        </authorList>
    </citation>
    <scope>NUCLEOTIDE SEQUENCE [LARGE SCALE GENOMIC DNA]</scope>
    <source>
        <strain evidence="10 12">WMS-il1</strain>
    </source>
</reference>
<organism evidence="13">
    <name type="scientific">Hymenolepis diminuta</name>
    <name type="common">Rat tapeworm</name>
    <dbReference type="NCBI Taxonomy" id="6216"/>
    <lineage>
        <taxon>Eukaryota</taxon>
        <taxon>Metazoa</taxon>
        <taxon>Spiralia</taxon>
        <taxon>Lophotrochozoa</taxon>
        <taxon>Platyhelminthes</taxon>
        <taxon>Cestoda</taxon>
        <taxon>Eucestoda</taxon>
        <taxon>Cyclophyllidea</taxon>
        <taxon>Hymenolepididae</taxon>
        <taxon>Hymenolepis</taxon>
    </lineage>
</organism>
<dbReference type="GO" id="GO:0005524">
    <property type="term" value="F:ATP binding"/>
    <property type="evidence" value="ECO:0007669"/>
    <property type="project" value="UniProtKB-UniRule"/>
</dbReference>
<evidence type="ECO:0000259" key="8">
    <source>
        <dbReference type="PROSITE" id="PS50011"/>
    </source>
</evidence>
<dbReference type="Gene3D" id="1.10.510.10">
    <property type="entry name" value="Transferase(Phosphotransferase) domain 1"/>
    <property type="match status" value="1"/>
</dbReference>
<dbReference type="InterPro" id="IPR011009">
    <property type="entry name" value="Kinase-like_dom_sf"/>
</dbReference>
<keyword evidence="2" id="KW-0808">Transferase</keyword>
<keyword evidence="4" id="KW-0418">Kinase</keyword>
<dbReference type="InterPro" id="IPR017441">
    <property type="entry name" value="Protein_kinase_ATP_BS"/>
</dbReference>
<evidence type="ECO:0000256" key="7">
    <source>
        <dbReference type="SAM" id="MobiDB-lite"/>
    </source>
</evidence>
<protein>
    <submittedName>
        <fullName evidence="13">Protein kinase domain-containing protein</fullName>
    </submittedName>
</protein>
<proteinExistence type="predicted"/>
<evidence type="ECO:0000313" key="10">
    <source>
        <dbReference type="EMBL" id="VUZ42493.1"/>
    </source>
</evidence>
<gene>
    <name evidence="9" type="ORF">HDID_LOCUS1296</name>
    <name evidence="10" type="ORF">WMSIL1_LOCUS3115</name>
</gene>
<dbReference type="AlphaFoldDB" id="A0A0R3SAC5"/>
<dbReference type="InterPro" id="IPR000719">
    <property type="entry name" value="Prot_kinase_dom"/>
</dbReference>
<sequence>MAVKSFTPVKFLGMGCFSLVYSVVSYNEHDKDKVYALKRYFIRQPKALLYAIKEFTILKRLALSDSVTPFLPKLFYAFRIHASPVLVLKQESTLNLADLMFAVKRFDEVEAKFYLTEIICGLRYLHALDIVQLDLKPDNILLSETNHIVISDFDRSFDFTAKNNIPARHDFLSTVYYMAPEIARYQVISDKADIWSLGIIASLLIGDTFRPFSDDVDVALRMAKKGQWKLNCYDRISPEFREFLHACFRYSYVQRPNVAQLQNLAYFKDVNWNCVQSLQIEPPYSTQDIKNNPIDIKFNFDPHEPLILRLLFDRGYPKIKDGDFQYKTNSDGTQEIVKSSATVECFSKIGYTPEMVVEAYKQFKFTNPCLLPQQSAKPDDNVNSENQKENNQ</sequence>
<dbReference type="WBParaSite" id="HDID_0000129501-mRNA-1">
    <property type="protein sequence ID" value="HDID_0000129501-mRNA-1"/>
    <property type="gene ID" value="HDID_0000129501"/>
</dbReference>
<keyword evidence="12" id="KW-1185">Reference proteome</keyword>
<accession>A0A0R3SAC5</accession>
<dbReference type="Proteomes" id="UP000321570">
    <property type="component" value="Unassembled WGS sequence"/>
</dbReference>
<dbReference type="PROSITE" id="PS50011">
    <property type="entry name" value="PROTEIN_KINASE_DOM"/>
    <property type="match status" value="1"/>
</dbReference>
<evidence type="ECO:0000313" key="13">
    <source>
        <dbReference type="WBParaSite" id="HDID_0000129501-mRNA-1"/>
    </source>
</evidence>
<evidence type="ECO:0000256" key="2">
    <source>
        <dbReference type="ARBA" id="ARBA00022679"/>
    </source>
</evidence>
<dbReference type="EMBL" id="UYSG01000231">
    <property type="protein sequence ID" value="VDL18757.1"/>
    <property type="molecule type" value="Genomic_DNA"/>
</dbReference>
<evidence type="ECO:0000313" key="9">
    <source>
        <dbReference type="EMBL" id="VDL18757.1"/>
    </source>
</evidence>
<feature type="compositionally biased region" description="Polar residues" evidence="7">
    <location>
        <begin position="372"/>
        <end position="385"/>
    </location>
</feature>
<dbReference type="SUPFAM" id="SSF56112">
    <property type="entry name" value="Protein kinase-like (PK-like)"/>
    <property type="match status" value="1"/>
</dbReference>
<reference evidence="9 11" key="2">
    <citation type="submission" date="2018-11" db="EMBL/GenBank/DDBJ databases">
        <authorList>
            <consortium name="Pathogen Informatics"/>
        </authorList>
    </citation>
    <scope>NUCLEOTIDE SEQUENCE [LARGE SCALE GENOMIC DNA]</scope>
</reference>
<keyword evidence="3 6" id="KW-0547">Nucleotide-binding</keyword>
<feature type="region of interest" description="Disordered" evidence="7">
    <location>
        <begin position="371"/>
        <end position="392"/>
    </location>
</feature>